<dbReference type="EMBL" id="JTJC03000002">
    <property type="protein sequence ID" value="NHC35307.1"/>
    <property type="molecule type" value="Genomic_DNA"/>
</dbReference>
<evidence type="ECO:0000313" key="10">
    <source>
        <dbReference type="Proteomes" id="UP000031532"/>
    </source>
</evidence>
<comment type="caution">
    <text evidence="9">The sequence shown here is derived from an EMBL/GenBank/DDBJ whole genome shotgun (WGS) entry which is preliminary data.</text>
</comment>
<accession>A0A9X5E789</accession>
<dbReference type="AlphaFoldDB" id="A0A9X5E789"/>
<evidence type="ECO:0000259" key="8">
    <source>
        <dbReference type="Pfam" id="PF01435"/>
    </source>
</evidence>
<dbReference type="Pfam" id="PF01435">
    <property type="entry name" value="Peptidase_M48"/>
    <property type="match status" value="1"/>
</dbReference>
<keyword evidence="3 6" id="KW-0378">Hydrolase</keyword>
<evidence type="ECO:0000256" key="6">
    <source>
        <dbReference type="RuleBase" id="RU003983"/>
    </source>
</evidence>
<keyword evidence="7" id="KW-0812">Transmembrane</keyword>
<dbReference type="InterPro" id="IPR001915">
    <property type="entry name" value="Peptidase_M48"/>
</dbReference>
<dbReference type="PANTHER" id="PTHR34978:SF3">
    <property type="entry name" value="SLR0241 PROTEIN"/>
    <property type="match status" value="1"/>
</dbReference>
<evidence type="ECO:0000256" key="4">
    <source>
        <dbReference type="ARBA" id="ARBA00022833"/>
    </source>
</evidence>
<feature type="transmembrane region" description="Helical" evidence="7">
    <location>
        <begin position="68"/>
        <end position="90"/>
    </location>
</feature>
<keyword evidence="10" id="KW-1185">Reference proteome</keyword>
<comment type="cofactor">
    <cofactor evidence="6">
        <name>Zn(2+)</name>
        <dbReference type="ChEBI" id="CHEBI:29105"/>
    </cofactor>
    <text evidence="6">Binds 1 zinc ion per subunit.</text>
</comment>
<dbReference type="GO" id="GO:0046872">
    <property type="term" value="F:metal ion binding"/>
    <property type="evidence" value="ECO:0007669"/>
    <property type="project" value="UniProtKB-KW"/>
</dbReference>
<name>A0A9X5E789_9CYAN</name>
<keyword evidence="7" id="KW-1133">Transmembrane helix</keyword>
<comment type="similarity">
    <text evidence="6">Belongs to the peptidase M48 family.</text>
</comment>
<evidence type="ECO:0000313" key="9">
    <source>
        <dbReference type="EMBL" id="NHC35307.1"/>
    </source>
</evidence>
<gene>
    <name evidence="9" type="ORF">QH73_0011655</name>
</gene>
<feature type="domain" description="Peptidase M48" evidence="8">
    <location>
        <begin position="131"/>
        <end position="163"/>
    </location>
</feature>
<keyword evidence="1 6" id="KW-0645">Protease</keyword>
<feature type="transmembrane region" description="Helical" evidence="7">
    <location>
        <begin position="262"/>
        <end position="279"/>
    </location>
</feature>
<organism evidence="9 10">
    <name type="scientific">Scytonema millei VB511283</name>
    <dbReference type="NCBI Taxonomy" id="1245923"/>
    <lineage>
        <taxon>Bacteria</taxon>
        <taxon>Bacillati</taxon>
        <taxon>Cyanobacteriota</taxon>
        <taxon>Cyanophyceae</taxon>
        <taxon>Nostocales</taxon>
        <taxon>Scytonemataceae</taxon>
        <taxon>Scytonema</taxon>
    </lineage>
</organism>
<dbReference type="CDD" id="cd07326">
    <property type="entry name" value="M56_BlaR1_MecR1_like"/>
    <property type="match status" value="1"/>
</dbReference>
<dbReference type="InterPro" id="IPR052173">
    <property type="entry name" value="Beta-lactam_resp_regulator"/>
</dbReference>
<evidence type="ECO:0000256" key="7">
    <source>
        <dbReference type="SAM" id="Phobius"/>
    </source>
</evidence>
<keyword evidence="2" id="KW-0479">Metal-binding</keyword>
<dbReference type="Proteomes" id="UP000031532">
    <property type="component" value="Unassembled WGS sequence"/>
</dbReference>
<dbReference type="OrthoDB" id="462286at2"/>
<dbReference type="RefSeq" id="WP_039716306.1">
    <property type="nucleotide sequence ID" value="NZ_JTJC03000002.1"/>
</dbReference>
<evidence type="ECO:0000256" key="1">
    <source>
        <dbReference type="ARBA" id="ARBA00022670"/>
    </source>
</evidence>
<keyword evidence="5 6" id="KW-0482">Metalloprotease</keyword>
<dbReference type="GO" id="GO:0004222">
    <property type="term" value="F:metalloendopeptidase activity"/>
    <property type="evidence" value="ECO:0007669"/>
    <property type="project" value="InterPro"/>
</dbReference>
<sequence>MHTIMILAALAVAWNVRQNWSSASGDWQQRWKQTLWFFLFPPLILAIAGISVLFMGTQGSMLGLSVGWYSYGLTVIGFIVAIALGVKLAWQGWQAVRQTRTYPQEQVEGASCRILATPVLFSALVGFWRPELVVSQGLLYVLTPEQLAAVIAHEQAHYHYRDTFWFFWLGWVRTCTGWLPQTEALWEELLLLRELRADSRAAQQVDPLTLAESLLLVVRSAIVPMTSFCAAFSAASQAERLNERINALLEPSAPSSQPQFNWSWLWLLLALLPLVTLPFHS</sequence>
<proteinExistence type="inferred from homology"/>
<dbReference type="GO" id="GO:0006508">
    <property type="term" value="P:proteolysis"/>
    <property type="evidence" value="ECO:0007669"/>
    <property type="project" value="UniProtKB-KW"/>
</dbReference>
<evidence type="ECO:0000256" key="3">
    <source>
        <dbReference type="ARBA" id="ARBA00022801"/>
    </source>
</evidence>
<evidence type="ECO:0000256" key="5">
    <source>
        <dbReference type="ARBA" id="ARBA00023049"/>
    </source>
</evidence>
<reference evidence="9 10" key="1">
    <citation type="journal article" date="2015" name="Genome Announc.">
        <title>Draft Genome Sequence of the Terrestrial Cyanobacterium Scytonema millei VB511283, Isolated from Eastern India.</title>
        <authorList>
            <person name="Sen D."/>
            <person name="Chandrababunaidu M.M."/>
            <person name="Singh D."/>
            <person name="Sanghi N."/>
            <person name="Ghorai A."/>
            <person name="Mishra G.P."/>
            <person name="Madduluri M."/>
            <person name="Adhikary S.P."/>
            <person name="Tripathy S."/>
        </authorList>
    </citation>
    <scope>NUCLEOTIDE SEQUENCE [LARGE SCALE GENOMIC DNA]</scope>
    <source>
        <strain evidence="9 10">VB511283</strain>
    </source>
</reference>
<feature type="transmembrane region" description="Helical" evidence="7">
    <location>
        <begin position="35"/>
        <end position="56"/>
    </location>
</feature>
<evidence type="ECO:0000256" key="2">
    <source>
        <dbReference type="ARBA" id="ARBA00022723"/>
    </source>
</evidence>
<dbReference type="PANTHER" id="PTHR34978">
    <property type="entry name" value="POSSIBLE SENSOR-TRANSDUCER PROTEIN BLAR"/>
    <property type="match status" value="1"/>
</dbReference>
<protein>
    <submittedName>
        <fullName evidence="9">M56 family metallopeptidase</fullName>
    </submittedName>
</protein>
<dbReference type="Gene3D" id="3.30.2010.10">
    <property type="entry name" value="Metalloproteases ('zincins'), catalytic domain"/>
    <property type="match status" value="1"/>
</dbReference>
<keyword evidence="4 6" id="KW-0862">Zinc</keyword>
<keyword evidence="7" id="KW-0472">Membrane</keyword>